<protein>
    <submittedName>
        <fullName evidence="1">Uncharacterized protein</fullName>
    </submittedName>
</protein>
<keyword evidence="2" id="KW-1185">Reference proteome</keyword>
<dbReference type="Proteomes" id="UP000499080">
    <property type="component" value="Unassembled WGS sequence"/>
</dbReference>
<name>A0A4Y2HFK4_ARAVE</name>
<gene>
    <name evidence="1" type="ORF">AVEN_98110_1</name>
</gene>
<evidence type="ECO:0000313" key="1">
    <source>
        <dbReference type="EMBL" id="GBM64067.1"/>
    </source>
</evidence>
<organism evidence="1 2">
    <name type="scientific">Araneus ventricosus</name>
    <name type="common">Orbweaver spider</name>
    <name type="synonym">Epeira ventricosa</name>
    <dbReference type="NCBI Taxonomy" id="182803"/>
    <lineage>
        <taxon>Eukaryota</taxon>
        <taxon>Metazoa</taxon>
        <taxon>Ecdysozoa</taxon>
        <taxon>Arthropoda</taxon>
        <taxon>Chelicerata</taxon>
        <taxon>Arachnida</taxon>
        <taxon>Araneae</taxon>
        <taxon>Araneomorphae</taxon>
        <taxon>Entelegynae</taxon>
        <taxon>Araneoidea</taxon>
        <taxon>Araneidae</taxon>
        <taxon>Araneus</taxon>
    </lineage>
</organism>
<reference evidence="1 2" key="1">
    <citation type="journal article" date="2019" name="Sci. Rep.">
        <title>Orb-weaving spider Araneus ventricosus genome elucidates the spidroin gene catalogue.</title>
        <authorList>
            <person name="Kono N."/>
            <person name="Nakamura H."/>
            <person name="Ohtoshi R."/>
            <person name="Moran D.A.P."/>
            <person name="Shinohara A."/>
            <person name="Yoshida Y."/>
            <person name="Fujiwara M."/>
            <person name="Mori M."/>
            <person name="Tomita M."/>
            <person name="Arakawa K."/>
        </authorList>
    </citation>
    <scope>NUCLEOTIDE SEQUENCE [LARGE SCALE GENOMIC DNA]</scope>
</reference>
<evidence type="ECO:0000313" key="2">
    <source>
        <dbReference type="Proteomes" id="UP000499080"/>
    </source>
</evidence>
<sequence length="123" mass="13941">MDSSAPFLLFCSLRRVGDMNGRPFISYISPRVFPLMTTFPTAFSPLSEQQPAEIRPVSMEVTWPVTAGLGVRVLIFLTPIRRKKLSSDDHPFRSNVTPCVCYPSLNKHHQNDYLDTFISNQHG</sequence>
<accession>A0A4Y2HFK4</accession>
<proteinExistence type="predicted"/>
<dbReference type="EMBL" id="BGPR01001906">
    <property type="protein sequence ID" value="GBM64067.1"/>
    <property type="molecule type" value="Genomic_DNA"/>
</dbReference>
<comment type="caution">
    <text evidence="1">The sequence shown here is derived from an EMBL/GenBank/DDBJ whole genome shotgun (WGS) entry which is preliminary data.</text>
</comment>
<dbReference type="AlphaFoldDB" id="A0A4Y2HFK4"/>